<dbReference type="AlphaFoldDB" id="X1M036"/>
<dbReference type="SUPFAM" id="SSF54862">
    <property type="entry name" value="4Fe-4S ferredoxins"/>
    <property type="match status" value="1"/>
</dbReference>
<reference evidence="2" key="1">
    <citation type="journal article" date="2014" name="Front. Microbiol.">
        <title>High frequency of phylogenetically diverse reductive dehalogenase-homologous genes in deep subseafloor sedimentary metagenomes.</title>
        <authorList>
            <person name="Kawai M."/>
            <person name="Futagami T."/>
            <person name="Toyoda A."/>
            <person name="Takaki Y."/>
            <person name="Nishi S."/>
            <person name="Hori S."/>
            <person name="Arai W."/>
            <person name="Tsubouchi T."/>
            <person name="Morono Y."/>
            <person name="Uchiyama I."/>
            <person name="Ito T."/>
            <person name="Fujiyama A."/>
            <person name="Inagaki F."/>
            <person name="Takami H."/>
        </authorList>
    </citation>
    <scope>NUCLEOTIDE SEQUENCE</scope>
    <source>
        <strain evidence="2">Expedition CK06-06</strain>
    </source>
</reference>
<feature type="domain" description="4Fe-4S ferredoxin-type" evidence="1">
    <location>
        <begin position="195"/>
        <end position="224"/>
    </location>
</feature>
<feature type="domain" description="4Fe-4S ferredoxin-type" evidence="1">
    <location>
        <begin position="167"/>
        <end position="194"/>
    </location>
</feature>
<dbReference type="InterPro" id="IPR007160">
    <property type="entry name" value="DUF362"/>
</dbReference>
<gene>
    <name evidence="2" type="ORF">S06H3_01997</name>
</gene>
<organism evidence="2">
    <name type="scientific">marine sediment metagenome</name>
    <dbReference type="NCBI Taxonomy" id="412755"/>
    <lineage>
        <taxon>unclassified sequences</taxon>
        <taxon>metagenomes</taxon>
        <taxon>ecological metagenomes</taxon>
    </lineage>
</organism>
<comment type="caution">
    <text evidence="2">The sequence shown here is derived from an EMBL/GenBank/DDBJ whole genome shotgun (WGS) entry which is preliminary data.</text>
</comment>
<evidence type="ECO:0000313" key="2">
    <source>
        <dbReference type="EMBL" id="GAH99753.1"/>
    </source>
</evidence>
<dbReference type="PROSITE" id="PS51379">
    <property type="entry name" value="4FE4S_FER_2"/>
    <property type="match status" value="2"/>
</dbReference>
<sequence>MAGVYFFTEAEKLLSALDLLGIEDFGGARVPIKLHMGEPGNRYYISPSLVKLTVGRLKDVGAEPFLFDTTVTYPGPRSTRDGYKRVAYRHGFGEDKMGCEVVIGEEGVKVVECGHSFEVAKEIYESTHLLVMSHVKGHIQAGFGGAIKNLGMGGVTKGTKRIIHRMSIPRFLAEKCDLCGSCAEVCPCHAITVDLDWRYDSLACEGCGKCVSACPSGALSYDVMDFQQGLALAAKACIRGKKALYINALVNITRSCDCDPHPDPIICPDIGYLASNDLAAIDRASLQLIHEVKPGVFQEVNQIDPLKQVRYAQEIGLIGSYKLGRL</sequence>
<dbReference type="Gene3D" id="3.30.70.20">
    <property type="match status" value="1"/>
</dbReference>
<dbReference type="InterPro" id="IPR017896">
    <property type="entry name" value="4Fe4S_Fe-S-bd"/>
</dbReference>
<dbReference type="Pfam" id="PF04015">
    <property type="entry name" value="DUF362"/>
    <property type="match status" value="1"/>
</dbReference>
<dbReference type="PROSITE" id="PS00198">
    <property type="entry name" value="4FE4S_FER_1"/>
    <property type="match status" value="1"/>
</dbReference>
<dbReference type="Pfam" id="PF12838">
    <property type="entry name" value="Fer4_7"/>
    <property type="match status" value="1"/>
</dbReference>
<accession>X1M036</accession>
<protein>
    <recommendedName>
        <fullName evidence="1">4Fe-4S ferredoxin-type domain-containing protein</fullName>
    </recommendedName>
</protein>
<dbReference type="EMBL" id="BARV01000548">
    <property type="protein sequence ID" value="GAH99753.1"/>
    <property type="molecule type" value="Genomic_DNA"/>
</dbReference>
<dbReference type="InterPro" id="IPR017900">
    <property type="entry name" value="4Fe4S_Fe_S_CS"/>
</dbReference>
<proteinExistence type="predicted"/>
<name>X1M036_9ZZZZ</name>
<evidence type="ECO:0000259" key="1">
    <source>
        <dbReference type="PROSITE" id="PS51379"/>
    </source>
</evidence>